<evidence type="ECO:0000259" key="1">
    <source>
        <dbReference type="PROSITE" id="PS51833"/>
    </source>
</evidence>
<evidence type="ECO:0000313" key="3">
    <source>
        <dbReference type="Proteomes" id="UP001054820"/>
    </source>
</evidence>
<reference evidence="2" key="1">
    <citation type="journal article" date="2022" name="Arch. Microbiol.">
        <title>Thiomicrorhabdus immobilis sp. nov., a mesophilic sulfur-oxidizing bacterium isolated from sediment of a brackish lake in northern Japan.</title>
        <authorList>
            <person name="Kojima H."/>
            <person name="Mochizuki J."/>
            <person name="Kanda M."/>
            <person name="Watanabe T."/>
            <person name="Fukui M."/>
        </authorList>
    </citation>
    <scope>NUCLEOTIDE SEQUENCE</scope>
    <source>
        <strain evidence="2">Am19</strain>
    </source>
</reference>
<accession>A0ABM7MEE2</accession>
<keyword evidence="3" id="KW-1185">Reference proteome</keyword>
<sequence length="291" mass="32681">MSNVATPNPSKEILERLKSLDALPHFPEALMKLERAIASDSNISVDDIVSLVAQDPRMVTRLIELANSARYSMGNKVTALSDAIVLIGYQEVRLMAHAINYQSTVKRKPPFSDKHFLKHAFLSGLVAQNLAKFLKLDSGEAFLASLLRDIGIYLLATEDRDKYLEVIKLTDYDISKLPMAENKIFNTYHPLMSARLLQQWGFPVEVVMGVAFHHNPGKADDAFKPIAHLTFLSEQGVFRLGFDNGIADINDEDREEPSALLLKSLDYFKLPLEKYDELLQVALNDAEAMNF</sequence>
<dbReference type="PANTHER" id="PTHR33525:SF5">
    <property type="entry name" value="TWO COMPONENT SIGNAL TRANSDUCTION SYSTEM RESPONSE REGULATOR"/>
    <property type="match status" value="1"/>
</dbReference>
<name>A0ABM7MEE2_9GAMM</name>
<protein>
    <recommendedName>
        <fullName evidence="1">HDOD domain-containing protein</fullName>
    </recommendedName>
</protein>
<dbReference type="PROSITE" id="PS51833">
    <property type="entry name" value="HDOD"/>
    <property type="match status" value="1"/>
</dbReference>
<dbReference type="RefSeq" id="WP_237261157.1">
    <property type="nucleotide sequence ID" value="NZ_AP024202.1"/>
</dbReference>
<dbReference type="PANTHER" id="PTHR33525">
    <property type="match status" value="1"/>
</dbReference>
<gene>
    <name evidence="2" type="ORF">THMIRHAM_15640</name>
</gene>
<dbReference type="Gene3D" id="1.10.3210.10">
    <property type="entry name" value="Hypothetical protein af1432"/>
    <property type="match status" value="1"/>
</dbReference>
<dbReference type="SUPFAM" id="SSF109604">
    <property type="entry name" value="HD-domain/PDEase-like"/>
    <property type="match status" value="1"/>
</dbReference>
<proteinExistence type="predicted"/>
<dbReference type="InterPro" id="IPR013976">
    <property type="entry name" value="HDOD"/>
</dbReference>
<dbReference type="Pfam" id="PF08668">
    <property type="entry name" value="HDOD"/>
    <property type="match status" value="1"/>
</dbReference>
<dbReference type="EMBL" id="AP024202">
    <property type="protein sequence ID" value="BCN93779.1"/>
    <property type="molecule type" value="Genomic_DNA"/>
</dbReference>
<dbReference type="Proteomes" id="UP001054820">
    <property type="component" value="Chromosome"/>
</dbReference>
<feature type="domain" description="HDOD" evidence="1">
    <location>
        <begin position="23"/>
        <end position="216"/>
    </location>
</feature>
<organism evidence="2 3">
    <name type="scientific">Thiomicrorhabdus immobilis</name>
    <dbReference type="NCBI Taxonomy" id="2791037"/>
    <lineage>
        <taxon>Bacteria</taxon>
        <taxon>Pseudomonadati</taxon>
        <taxon>Pseudomonadota</taxon>
        <taxon>Gammaproteobacteria</taxon>
        <taxon>Thiotrichales</taxon>
        <taxon>Piscirickettsiaceae</taxon>
        <taxon>Thiomicrorhabdus</taxon>
    </lineage>
</organism>
<evidence type="ECO:0000313" key="2">
    <source>
        <dbReference type="EMBL" id="BCN93779.1"/>
    </source>
</evidence>
<dbReference type="InterPro" id="IPR052340">
    <property type="entry name" value="RNase_Y/CdgJ"/>
</dbReference>